<evidence type="ECO:0008006" key="4">
    <source>
        <dbReference type="Google" id="ProtNLM"/>
    </source>
</evidence>
<organism evidence="2 3">
    <name type="scientific">Gryllotalpicola kribbensis</name>
    <dbReference type="NCBI Taxonomy" id="993084"/>
    <lineage>
        <taxon>Bacteria</taxon>
        <taxon>Bacillati</taxon>
        <taxon>Actinomycetota</taxon>
        <taxon>Actinomycetes</taxon>
        <taxon>Micrococcales</taxon>
        <taxon>Microbacteriaceae</taxon>
        <taxon>Gryllotalpicola</taxon>
    </lineage>
</organism>
<feature type="chain" id="PRO_5045549194" description="Helicase" evidence="1">
    <location>
        <begin position="41"/>
        <end position="111"/>
    </location>
</feature>
<sequence>MNERGSGSVLAVAVLGAVALASGAALLVLGALSAQQSAQAAADAAALAAADTLSGRASGFPCENAERAAALDEASLASCQTDGLVAVVGVSRSWSRLTLTARARAGPPGTP</sequence>
<accession>A0ABP8APJ7</accession>
<evidence type="ECO:0000313" key="2">
    <source>
        <dbReference type="EMBL" id="GAA4187142.1"/>
    </source>
</evidence>
<comment type="caution">
    <text evidence="2">The sequence shown here is derived from an EMBL/GenBank/DDBJ whole genome shotgun (WGS) entry which is preliminary data.</text>
</comment>
<dbReference type="InterPro" id="IPR021202">
    <property type="entry name" value="Rv3654c-like"/>
</dbReference>
<protein>
    <recommendedName>
        <fullName evidence="4">Helicase</fullName>
    </recommendedName>
</protein>
<dbReference type="Proteomes" id="UP001500213">
    <property type="component" value="Unassembled WGS sequence"/>
</dbReference>
<name>A0ABP8APJ7_9MICO</name>
<gene>
    <name evidence="2" type="ORF">GCM10022288_11710</name>
</gene>
<dbReference type="EMBL" id="BAABBX010000009">
    <property type="protein sequence ID" value="GAA4187142.1"/>
    <property type="molecule type" value="Genomic_DNA"/>
</dbReference>
<feature type="signal peptide" evidence="1">
    <location>
        <begin position="1"/>
        <end position="40"/>
    </location>
</feature>
<evidence type="ECO:0000256" key="1">
    <source>
        <dbReference type="SAM" id="SignalP"/>
    </source>
</evidence>
<reference evidence="3" key="1">
    <citation type="journal article" date="2019" name="Int. J. Syst. Evol. Microbiol.">
        <title>The Global Catalogue of Microorganisms (GCM) 10K type strain sequencing project: providing services to taxonomists for standard genome sequencing and annotation.</title>
        <authorList>
            <consortium name="The Broad Institute Genomics Platform"/>
            <consortium name="The Broad Institute Genome Sequencing Center for Infectious Disease"/>
            <person name="Wu L."/>
            <person name="Ma J."/>
        </authorList>
    </citation>
    <scope>NUCLEOTIDE SEQUENCE [LARGE SCALE GENOMIC DNA]</scope>
    <source>
        <strain evidence="3">JCM 17593</strain>
    </source>
</reference>
<keyword evidence="1" id="KW-0732">Signal</keyword>
<keyword evidence="3" id="KW-1185">Reference proteome</keyword>
<dbReference type="RefSeq" id="WP_344774801.1">
    <property type="nucleotide sequence ID" value="NZ_BAABBX010000009.1"/>
</dbReference>
<proteinExistence type="predicted"/>
<evidence type="ECO:0000313" key="3">
    <source>
        <dbReference type="Proteomes" id="UP001500213"/>
    </source>
</evidence>
<dbReference type="NCBIfam" id="TIGR03816">
    <property type="entry name" value="tadE_like_DECH"/>
    <property type="match status" value="1"/>
</dbReference>